<dbReference type="EMBL" id="JAOQKC010000002">
    <property type="protein sequence ID" value="MCU6695753.1"/>
    <property type="molecule type" value="Genomic_DNA"/>
</dbReference>
<dbReference type="RefSeq" id="WP_158361830.1">
    <property type="nucleotide sequence ID" value="NZ_JAOQKC010000002.1"/>
</dbReference>
<dbReference type="Proteomes" id="UP001652461">
    <property type="component" value="Unassembled WGS sequence"/>
</dbReference>
<protein>
    <submittedName>
        <fullName evidence="2">Uncharacterized protein</fullName>
    </submittedName>
</protein>
<name>A0ABT2RTX9_9FIRM</name>
<comment type="caution">
    <text evidence="2">The sequence shown here is derived from an EMBL/GenBank/DDBJ whole genome shotgun (WGS) entry which is preliminary data.</text>
</comment>
<keyword evidence="1" id="KW-1133">Transmembrane helix</keyword>
<gene>
    <name evidence="2" type="ORF">OCV63_02435</name>
</gene>
<evidence type="ECO:0000313" key="2">
    <source>
        <dbReference type="EMBL" id="MCU6695753.1"/>
    </source>
</evidence>
<feature type="transmembrane region" description="Helical" evidence="1">
    <location>
        <begin position="12"/>
        <end position="31"/>
    </location>
</feature>
<accession>A0ABT2RTX9</accession>
<organism evidence="2 3">
    <name type="scientific">Laedolimicola ammoniilytica</name>
    <dbReference type="NCBI Taxonomy" id="2981771"/>
    <lineage>
        <taxon>Bacteria</taxon>
        <taxon>Bacillati</taxon>
        <taxon>Bacillota</taxon>
        <taxon>Clostridia</taxon>
        <taxon>Lachnospirales</taxon>
        <taxon>Lachnospiraceae</taxon>
        <taxon>Laedolimicola</taxon>
    </lineage>
</organism>
<keyword evidence="1" id="KW-0472">Membrane</keyword>
<keyword evidence="1" id="KW-0812">Transmembrane</keyword>
<sequence length="76" mass="8412">MRTKSTIEKVMYLITFAGIITANVSSILFGVHVMHPAFLAGVLIAVIGVNGVLLLKHPSFQIHHISENSNWIHYVD</sequence>
<keyword evidence="3" id="KW-1185">Reference proteome</keyword>
<reference evidence="2 3" key="1">
    <citation type="journal article" date="2021" name="ISME Commun">
        <title>Automated analysis of genomic sequences facilitates high-throughput and comprehensive description of bacteria.</title>
        <authorList>
            <person name="Hitch T.C.A."/>
        </authorList>
    </citation>
    <scope>NUCLEOTIDE SEQUENCE [LARGE SCALE GENOMIC DNA]</scope>
    <source>
        <strain evidence="2 3">Sanger_04</strain>
    </source>
</reference>
<feature type="transmembrane region" description="Helical" evidence="1">
    <location>
        <begin position="37"/>
        <end position="55"/>
    </location>
</feature>
<evidence type="ECO:0000256" key="1">
    <source>
        <dbReference type="SAM" id="Phobius"/>
    </source>
</evidence>
<proteinExistence type="predicted"/>
<evidence type="ECO:0000313" key="3">
    <source>
        <dbReference type="Proteomes" id="UP001652461"/>
    </source>
</evidence>